<gene>
    <name evidence="3" type="ORF">B5807_08151</name>
</gene>
<dbReference type="OMA" id="QHIGRLM"/>
<evidence type="ECO:0000313" key="3">
    <source>
        <dbReference type="EMBL" id="OSS46164.1"/>
    </source>
</evidence>
<dbReference type="AlphaFoldDB" id="A0A1Y2LQD5"/>
<keyword evidence="1" id="KW-0175">Coiled coil</keyword>
<feature type="compositionally biased region" description="Polar residues" evidence="2">
    <location>
        <begin position="917"/>
        <end position="929"/>
    </location>
</feature>
<evidence type="ECO:0000256" key="1">
    <source>
        <dbReference type="SAM" id="Coils"/>
    </source>
</evidence>
<organism evidence="3 4">
    <name type="scientific">Epicoccum nigrum</name>
    <name type="common">Soil fungus</name>
    <name type="synonym">Epicoccum purpurascens</name>
    <dbReference type="NCBI Taxonomy" id="105696"/>
    <lineage>
        <taxon>Eukaryota</taxon>
        <taxon>Fungi</taxon>
        <taxon>Dikarya</taxon>
        <taxon>Ascomycota</taxon>
        <taxon>Pezizomycotina</taxon>
        <taxon>Dothideomycetes</taxon>
        <taxon>Pleosporomycetidae</taxon>
        <taxon>Pleosporales</taxon>
        <taxon>Pleosporineae</taxon>
        <taxon>Didymellaceae</taxon>
        <taxon>Epicoccum</taxon>
    </lineage>
</organism>
<protein>
    <submittedName>
        <fullName evidence="3">Uncharacterized protein</fullName>
    </submittedName>
</protein>
<proteinExistence type="predicted"/>
<dbReference type="EMBL" id="KZ107852">
    <property type="protein sequence ID" value="OSS46164.1"/>
    <property type="molecule type" value="Genomic_DNA"/>
</dbReference>
<feature type="region of interest" description="Disordered" evidence="2">
    <location>
        <begin position="895"/>
        <end position="929"/>
    </location>
</feature>
<feature type="region of interest" description="Disordered" evidence="2">
    <location>
        <begin position="945"/>
        <end position="987"/>
    </location>
</feature>
<dbReference type="InParanoid" id="A0A1Y2LQD5"/>
<accession>A0A1Y2LQD5</accession>
<feature type="region of interest" description="Disordered" evidence="2">
    <location>
        <begin position="1026"/>
        <end position="1080"/>
    </location>
</feature>
<evidence type="ECO:0000313" key="4">
    <source>
        <dbReference type="Proteomes" id="UP000193240"/>
    </source>
</evidence>
<reference evidence="3 4" key="1">
    <citation type="journal article" date="2017" name="Genome Announc.">
        <title>Genome sequence of the saprophytic ascomycete Epicoccum nigrum ICMP 19927 strain isolated from New Zealand.</title>
        <authorList>
            <person name="Fokin M."/>
            <person name="Fleetwood D."/>
            <person name="Weir B.S."/>
            <person name="Villas-Boas S.G."/>
        </authorList>
    </citation>
    <scope>NUCLEOTIDE SEQUENCE [LARGE SCALE GENOMIC DNA]</scope>
    <source>
        <strain evidence="3 4">ICMP 19927</strain>
    </source>
</reference>
<feature type="compositionally biased region" description="Polar residues" evidence="2">
    <location>
        <begin position="969"/>
        <end position="985"/>
    </location>
</feature>
<keyword evidence="4" id="KW-1185">Reference proteome</keyword>
<evidence type="ECO:0000256" key="2">
    <source>
        <dbReference type="SAM" id="MobiDB-lite"/>
    </source>
</evidence>
<feature type="coiled-coil region" evidence="1">
    <location>
        <begin position="688"/>
        <end position="736"/>
    </location>
</feature>
<dbReference type="Proteomes" id="UP000193240">
    <property type="component" value="Unassembled WGS sequence"/>
</dbReference>
<name>A0A1Y2LQD5_EPING</name>
<sequence length="1080" mass="119945">METDLRSQLSSELTRIIECPYPASLSELEDLLSRANVTTIQTCIHDQPPCAVTRLAVLICEALPLWAYTSHVLRLLCCSREFTNKLFSHSPGLLNALLTKANSSQHDFDDYMRLCVELLSRPLPEFVILPASAQSFFLRVFERATQSPNVSTLQPVYSMLKGACRKLLSLLPSGVRQQFDRELCQILSSNGTGQNSMLLLWCFGIVVLAEHPEEFDGAQTVAPVLPNSPVSLERQWTTASGRKLFGSSNGLYKTMNLTYLSVIWATKGDVGVSDIEAVQGIQIAVRTLRFIDIEARAGWPSSSGLAKNISPKLPAKILREGICPMVQLEALCFYAMIAGANNLPTDIVTQYQCCLSGVKGLTDADLLQEVLLVSLPIFAPQMQDSQLRLLLSNTLEFCISDPGSYSLGNLVVLVDALITSSSSCAALSLKLSLAFGSSALQEKIWKLVQIDTIPSNDGCSSYTAALHREAIAAVIALVLKLIVLSQLTLPSALATALIMKQRNLPNVQKDCSHIKTSLTNSPVAFFQQESTPFTGQHLQDWRTRLRSQLESQNTYQLDSVVRSVAQICQDLESRCNTVEEPLCREKVRSMELEQRVEELSEQVSSLEAQAADDRFHLDGLEDEKLGLAEERDQISVKLDELRIHFEGASRDAGEILRVAREGFDAKELELRSTILNREEQLRDRDIEIRELSDTVHQMKGSLEHTEEELRALGERCEDLQVRLDNASRQLDDERDARFRQSEEILKLKERGISLEHQLQTTEADLDAISGQLSDLGVSHEELKQSSEDALREAKAKYTISLDAAASKAEEQSTKLNTKLTETLQTNRQMKEVHEKTKRELHTMQDTFSALETKTQELDALCGEQEAELEELRTLRRNVLASMGLGSGSSLANAVAVPATPQEPVRETREHRRRKSAIHTQDPAQKADTANQGFSNTEVENVAEEFVAHNGSTPKRQKPRPSFKMPTMETPFNQKPTLASRSTSRKLSPFKRSALRQMSPNRRHTTVGFALSETEDQDHIQLSGHMQLSGSTKKRRGSQCGTSQDDFDMDDFLAGTPFTPGAFASGTGRLPVEDDATTTEL</sequence>